<evidence type="ECO:0000313" key="2">
    <source>
        <dbReference type="Proteomes" id="UP001163115"/>
    </source>
</evidence>
<reference evidence="1" key="1">
    <citation type="submission" date="2022-11" db="EMBL/GenBank/DDBJ databases">
        <title>Lacrimispora xylanolytica sy1, complete genome.</title>
        <authorList>
            <person name="Choi S."/>
        </authorList>
    </citation>
    <scope>NUCLEOTIDE SEQUENCE</scope>
    <source>
        <strain evidence="1">Sy1</strain>
    </source>
</reference>
<evidence type="ECO:0000313" key="1">
    <source>
        <dbReference type="EMBL" id="WAJ23218.1"/>
    </source>
</evidence>
<dbReference type="Proteomes" id="UP001163115">
    <property type="component" value="Chromosome"/>
</dbReference>
<keyword evidence="2" id="KW-1185">Reference proteome</keyword>
<dbReference type="InterPro" id="IPR038735">
    <property type="entry name" value="MSMEG_1276-like_NTP-PPase_dom"/>
</dbReference>
<organism evidence="1 2">
    <name type="scientific">Lacrimispora xylanolytica</name>
    <dbReference type="NCBI Taxonomy" id="29375"/>
    <lineage>
        <taxon>Bacteria</taxon>
        <taxon>Bacillati</taxon>
        <taxon>Bacillota</taxon>
        <taxon>Clostridia</taxon>
        <taxon>Lachnospirales</taxon>
        <taxon>Lachnospiraceae</taxon>
        <taxon>Lacrimispora</taxon>
    </lineage>
</organism>
<dbReference type="CDD" id="cd11532">
    <property type="entry name" value="NTP-PPase_COG4997"/>
    <property type="match status" value="1"/>
</dbReference>
<gene>
    <name evidence="1" type="ORF">OW255_16855</name>
</gene>
<name>A0ABY7ACE6_9FIRM</name>
<sequence>MIKYNKLVRDKIPDIIKNDGRTAAYYTLLEEEYRIELDKKLNEEVNEYQIDKNLEEMADILEVLYGICKARGFTVEELEAKRKEKALLRGNFDNRVFLEFAEDEYKTNDETGSTFF</sequence>
<dbReference type="RefSeq" id="WP_268114730.1">
    <property type="nucleotide sequence ID" value="NZ_CP113524.1"/>
</dbReference>
<protein>
    <submittedName>
        <fullName evidence="1">Nucleoside triphosphate pyrophosphohydrolase</fullName>
    </submittedName>
</protein>
<dbReference type="EMBL" id="CP113524">
    <property type="protein sequence ID" value="WAJ23218.1"/>
    <property type="molecule type" value="Genomic_DNA"/>
</dbReference>
<proteinExistence type="predicted"/>
<accession>A0ABY7ACE6</accession>